<dbReference type="InterPro" id="IPR003729">
    <property type="entry name" value="Bi_nuclease_dom"/>
</dbReference>
<feature type="domain" description="UVR" evidence="2">
    <location>
        <begin position="154"/>
        <end position="183"/>
    </location>
</feature>
<feature type="compositionally biased region" description="Basic and acidic residues" evidence="1">
    <location>
        <begin position="187"/>
        <end position="199"/>
    </location>
</feature>
<dbReference type="Pfam" id="PF02151">
    <property type="entry name" value="UVR"/>
    <property type="match status" value="1"/>
</dbReference>
<dbReference type="InterPro" id="IPR001943">
    <property type="entry name" value="UVR_dom"/>
</dbReference>
<evidence type="ECO:0000259" key="3">
    <source>
        <dbReference type="PROSITE" id="PS51658"/>
    </source>
</evidence>
<dbReference type="RefSeq" id="WP_027952298.1">
    <property type="nucleotide sequence ID" value="NZ_JADU01000016.1"/>
</dbReference>
<evidence type="ECO:0000259" key="2">
    <source>
        <dbReference type="PROSITE" id="PS50151"/>
    </source>
</evidence>
<evidence type="ECO:0000313" key="5">
    <source>
        <dbReference type="Proteomes" id="UP001589688"/>
    </source>
</evidence>
<accession>A0ABV5ZJP0</accession>
<organism evidence="4 5">
    <name type="scientific">Hallella seregens ATCC 51272</name>
    <dbReference type="NCBI Taxonomy" id="1336250"/>
    <lineage>
        <taxon>Bacteria</taxon>
        <taxon>Pseudomonadati</taxon>
        <taxon>Bacteroidota</taxon>
        <taxon>Bacteroidia</taxon>
        <taxon>Bacteroidales</taxon>
        <taxon>Prevotellaceae</taxon>
        <taxon>Hallella</taxon>
    </lineage>
</organism>
<dbReference type="EMBL" id="JBHLZF010000002">
    <property type="protein sequence ID" value="MFB9897608.1"/>
    <property type="molecule type" value="Genomic_DNA"/>
</dbReference>
<gene>
    <name evidence="4" type="ORF">ACFFK8_07310</name>
</gene>
<evidence type="ECO:0000256" key="1">
    <source>
        <dbReference type="SAM" id="MobiDB-lite"/>
    </source>
</evidence>
<sequence>MARVRLIFKSVSEIVGSKELGLLVLTDSAEQRQVAVPCDKRILEEFGMRLGHRGNTDKMLPEVLQNLIKWQTDLSLEIHIDSLHDGRYQAVLSNTDTLEELPLYATDAVLLLYLSRGDIPVLMDEGLFARQSTVYDRESTGVPLPVNTINDEMLQRALEKAVKNENYEMASHLRDELNRRKQQQASRKNDGATEDKQQA</sequence>
<dbReference type="PROSITE" id="PS50151">
    <property type="entry name" value="UVR"/>
    <property type="match status" value="1"/>
</dbReference>
<reference evidence="4 5" key="1">
    <citation type="submission" date="2024-09" db="EMBL/GenBank/DDBJ databases">
        <authorList>
            <person name="Sun Q."/>
            <person name="Mori K."/>
        </authorList>
    </citation>
    <scope>NUCLEOTIDE SEQUENCE [LARGE SCALE GENOMIC DNA]</scope>
    <source>
        <strain evidence="4 5">ATCC 51272</strain>
    </source>
</reference>
<proteinExistence type="predicted"/>
<feature type="domain" description="BFN" evidence="3">
    <location>
        <begin position="3"/>
        <end position="135"/>
    </location>
</feature>
<name>A0ABV5ZJP0_9BACT</name>
<evidence type="ECO:0000313" key="4">
    <source>
        <dbReference type="EMBL" id="MFB9897608.1"/>
    </source>
</evidence>
<protein>
    <submittedName>
        <fullName evidence="4">UvrB/UvrC motif-containing protein</fullName>
    </submittedName>
</protein>
<dbReference type="PROSITE" id="PS51658">
    <property type="entry name" value="BFN"/>
    <property type="match status" value="1"/>
</dbReference>
<dbReference type="Proteomes" id="UP001589688">
    <property type="component" value="Unassembled WGS sequence"/>
</dbReference>
<feature type="region of interest" description="Disordered" evidence="1">
    <location>
        <begin position="174"/>
        <end position="199"/>
    </location>
</feature>
<comment type="caution">
    <text evidence="4">The sequence shown here is derived from an EMBL/GenBank/DDBJ whole genome shotgun (WGS) entry which is preliminary data.</text>
</comment>
<keyword evidence="5" id="KW-1185">Reference proteome</keyword>